<keyword evidence="3" id="KW-0378">Hydrolase</keyword>
<protein>
    <submittedName>
        <fullName evidence="7">Probable adenosine deaminase</fullName>
    </submittedName>
</protein>
<dbReference type="GO" id="GO:0043103">
    <property type="term" value="P:hypoxanthine salvage"/>
    <property type="evidence" value="ECO:0007669"/>
    <property type="project" value="TreeGrafter"/>
</dbReference>
<dbReference type="NCBIfam" id="TIGR01430">
    <property type="entry name" value="aden_deam"/>
    <property type="match status" value="1"/>
</dbReference>
<dbReference type="Proteomes" id="UP000007014">
    <property type="component" value="Chromosome 8"/>
</dbReference>
<accession>M1V4W5</accession>
<dbReference type="GO" id="GO:0000034">
    <property type="term" value="F:adenine deaminase activity"/>
    <property type="evidence" value="ECO:0007669"/>
    <property type="project" value="InterPro"/>
</dbReference>
<dbReference type="STRING" id="280699.M1V4W5"/>
<gene>
    <name evidence="7" type="ORF">CYME_CMH009C</name>
</gene>
<feature type="domain" description="Adenosine deaminase" evidence="6">
    <location>
        <begin position="32"/>
        <end position="349"/>
    </location>
</feature>
<dbReference type="KEGG" id="cme:CYME_CMH009C"/>
<sequence>MAGELNRRVLQLIPSDLENDPKFLTFLAANVPKAELHIHIEGALEPELALKLAARNNVTEVLSKYDSSVAKLRESYNFSDLQSFLNVYYDTMQVLRTADDFFCLTRAYLEQARIQHVRHVELFFDGPFHVRRGVRLSSVIDGIRSALENAEAEWGLSWRLLMCLQRELPPEEALHCVRQIGPYRPWIHGIGLDGAEKPNPPERFADAFNLARSMGLHCVAHAGEEGPPPYIYTALNVLHVERIDHGVRAVEDPSLLEMLRVRLVPLTVCPLSNWRLRVVESLAQHPIKELMDAGLCVTLNSDDPAYFGGYINENFSAMIHEKHLNCTQVLGLLENSFVASFLEPNQRNLFLGEQCSAVESCVRTWQTDPNRHESVVSTA</sequence>
<evidence type="ECO:0000313" key="7">
    <source>
        <dbReference type="EMBL" id="BAM79715.1"/>
    </source>
</evidence>
<dbReference type="SUPFAM" id="SSF51556">
    <property type="entry name" value="Metallo-dependent hydrolases"/>
    <property type="match status" value="1"/>
</dbReference>
<proteinExistence type="inferred from homology"/>
<dbReference type="PANTHER" id="PTHR43114">
    <property type="entry name" value="ADENINE DEAMINASE"/>
    <property type="match status" value="1"/>
</dbReference>
<keyword evidence="5" id="KW-0546">Nucleotide metabolism</keyword>
<dbReference type="eggNOG" id="KOG1097">
    <property type="taxonomic scope" value="Eukaryota"/>
</dbReference>
<dbReference type="GO" id="GO:0005829">
    <property type="term" value="C:cytosol"/>
    <property type="evidence" value="ECO:0007669"/>
    <property type="project" value="TreeGrafter"/>
</dbReference>
<dbReference type="NCBIfam" id="NF006850">
    <property type="entry name" value="PRK09358.1-6"/>
    <property type="match status" value="1"/>
</dbReference>
<dbReference type="AlphaFoldDB" id="M1V4W5"/>
<evidence type="ECO:0000256" key="2">
    <source>
        <dbReference type="ARBA" id="ARBA00022723"/>
    </source>
</evidence>
<comment type="cofactor">
    <cofactor evidence="1">
        <name>Zn(2+)</name>
        <dbReference type="ChEBI" id="CHEBI:29105"/>
    </cofactor>
</comment>
<dbReference type="GeneID" id="16993346"/>
<dbReference type="RefSeq" id="XP_005536001.1">
    <property type="nucleotide sequence ID" value="XM_005535944.1"/>
</dbReference>
<dbReference type="EMBL" id="AP006490">
    <property type="protein sequence ID" value="BAM79715.1"/>
    <property type="molecule type" value="Genomic_DNA"/>
</dbReference>
<evidence type="ECO:0000256" key="1">
    <source>
        <dbReference type="ARBA" id="ARBA00001947"/>
    </source>
</evidence>
<dbReference type="HAMAP" id="MF_01962">
    <property type="entry name" value="Adenine_deaminase"/>
    <property type="match status" value="1"/>
</dbReference>
<dbReference type="Pfam" id="PF00962">
    <property type="entry name" value="A_deaminase"/>
    <property type="match status" value="1"/>
</dbReference>
<evidence type="ECO:0000256" key="3">
    <source>
        <dbReference type="ARBA" id="ARBA00022801"/>
    </source>
</evidence>
<dbReference type="GO" id="GO:0006146">
    <property type="term" value="P:adenine catabolic process"/>
    <property type="evidence" value="ECO:0007669"/>
    <property type="project" value="InterPro"/>
</dbReference>
<keyword evidence="2" id="KW-0479">Metal-binding</keyword>
<evidence type="ECO:0000256" key="5">
    <source>
        <dbReference type="ARBA" id="ARBA00023080"/>
    </source>
</evidence>
<dbReference type="InterPro" id="IPR028892">
    <property type="entry name" value="ADE"/>
</dbReference>
<dbReference type="InterPro" id="IPR001365">
    <property type="entry name" value="A_deaminase_dom"/>
</dbReference>
<keyword evidence="8" id="KW-1185">Reference proteome</keyword>
<dbReference type="PANTHER" id="PTHR43114:SF6">
    <property type="entry name" value="ADENINE DEAMINASE"/>
    <property type="match status" value="1"/>
</dbReference>
<keyword evidence="4" id="KW-0862">Zinc</keyword>
<dbReference type="OrthoDB" id="272271at2759"/>
<dbReference type="Gene3D" id="3.20.20.140">
    <property type="entry name" value="Metal-dependent hydrolases"/>
    <property type="match status" value="1"/>
</dbReference>
<evidence type="ECO:0000256" key="4">
    <source>
        <dbReference type="ARBA" id="ARBA00022833"/>
    </source>
</evidence>
<dbReference type="GO" id="GO:0009117">
    <property type="term" value="P:nucleotide metabolic process"/>
    <property type="evidence" value="ECO:0007669"/>
    <property type="project" value="UniProtKB-KW"/>
</dbReference>
<organism evidence="7 8">
    <name type="scientific">Cyanidioschyzon merolae (strain NIES-3377 / 10D)</name>
    <name type="common">Unicellular red alga</name>
    <dbReference type="NCBI Taxonomy" id="280699"/>
    <lineage>
        <taxon>Eukaryota</taxon>
        <taxon>Rhodophyta</taxon>
        <taxon>Bangiophyceae</taxon>
        <taxon>Cyanidiales</taxon>
        <taxon>Cyanidiaceae</taxon>
        <taxon>Cyanidioschyzon</taxon>
    </lineage>
</organism>
<reference evidence="7 8" key="2">
    <citation type="journal article" date="2007" name="BMC Biol.">
        <title>A 100%-complete sequence reveals unusually simple genomic features in the hot-spring red alga Cyanidioschyzon merolae.</title>
        <authorList>
            <person name="Nozaki H."/>
            <person name="Takano H."/>
            <person name="Misumi O."/>
            <person name="Terasawa K."/>
            <person name="Matsuzaki M."/>
            <person name="Maruyama S."/>
            <person name="Nishida K."/>
            <person name="Yagisawa F."/>
            <person name="Yoshida Y."/>
            <person name="Fujiwara T."/>
            <person name="Takio S."/>
            <person name="Tamura K."/>
            <person name="Chung S.J."/>
            <person name="Nakamura S."/>
            <person name="Kuroiwa H."/>
            <person name="Tanaka K."/>
            <person name="Sato N."/>
            <person name="Kuroiwa T."/>
        </authorList>
    </citation>
    <scope>NUCLEOTIDE SEQUENCE [LARGE SCALE GENOMIC DNA]</scope>
    <source>
        <strain evidence="7 8">10D</strain>
    </source>
</reference>
<reference evidence="7 8" key="1">
    <citation type="journal article" date="2004" name="Nature">
        <title>Genome sequence of the ultrasmall unicellular red alga Cyanidioschyzon merolae 10D.</title>
        <authorList>
            <person name="Matsuzaki M."/>
            <person name="Misumi O."/>
            <person name="Shin-i T."/>
            <person name="Maruyama S."/>
            <person name="Takahara M."/>
            <person name="Miyagishima S."/>
            <person name="Mori T."/>
            <person name="Nishida K."/>
            <person name="Yagisawa F."/>
            <person name="Nishida K."/>
            <person name="Yoshida Y."/>
            <person name="Nishimura Y."/>
            <person name="Nakao S."/>
            <person name="Kobayashi T."/>
            <person name="Momoyama Y."/>
            <person name="Higashiyama T."/>
            <person name="Minoda A."/>
            <person name="Sano M."/>
            <person name="Nomoto H."/>
            <person name="Oishi K."/>
            <person name="Hayashi H."/>
            <person name="Ohta F."/>
            <person name="Nishizaka S."/>
            <person name="Haga S."/>
            <person name="Miura S."/>
            <person name="Morishita T."/>
            <person name="Kabeya Y."/>
            <person name="Terasawa K."/>
            <person name="Suzuki Y."/>
            <person name="Ishii Y."/>
            <person name="Asakawa S."/>
            <person name="Takano H."/>
            <person name="Ohta N."/>
            <person name="Kuroiwa H."/>
            <person name="Tanaka K."/>
            <person name="Shimizu N."/>
            <person name="Sugano S."/>
            <person name="Sato N."/>
            <person name="Nozaki H."/>
            <person name="Ogasawara N."/>
            <person name="Kohara Y."/>
            <person name="Kuroiwa T."/>
        </authorList>
    </citation>
    <scope>NUCLEOTIDE SEQUENCE [LARGE SCALE GENOMIC DNA]</scope>
    <source>
        <strain evidence="7 8">10D</strain>
    </source>
</reference>
<evidence type="ECO:0000313" key="8">
    <source>
        <dbReference type="Proteomes" id="UP000007014"/>
    </source>
</evidence>
<dbReference type="GO" id="GO:0046872">
    <property type="term" value="F:metal ion binding"/>
    <property type="evidence" value="ECO:0007669"/>
    <property type="project" value="UniProtKB-KW"/>
</dbReference>
<evidence type="ECO:0000259" key="6">
    <source>
        <dbReference type="Pfam" id="PF00962"/>
    </source>
</evidence>
<name>M1V4W5_CYAM1</name>
<dbReference type="InterPro" id="IPR032466">
    <property type="entry name" value="Metal_Hydrolase"/>
</dbReference>
<dbReference type="InterPro" id="IPR006330">
    <property type="entry name" value="Ado/ade_deaminase"/>
</dbReference>